<dbReference type="OrthoDB" id="2155333at2759"/>
<reference evidence="1 2" key="1">
    <citation type="submission" date="2019-03" db="EMBL/GenBank/DDBJ databases">
        <title>Single cell metagenomics reveals metabolic interactions within the superorganism composed of flagellate Streblomastix strix and complex community of Bacteroidetes bacteria on its surface.</title>
        <authorList>
            <person name="Treitli S.C."/>
            <person name="Kolisko M."/>
            <person name="Husnik F."/>
            <person name="Keeling P."/>
            <person name="Hampl V."/>
        </authorList>
    </citation>
    <scope>NUCLEOTIDE SEQUENCE [LARGE SCALE GENOMIC DNA]</scope>
    <source>
        <strain evidence="1">ST1C</strain>
    </source>
</reference>
<dbReference type="GO" id="GO:0009307">
    <property type="term" value="P:DNA restriction-modification system"/>
    <property type="evidence" value="ECO:0007669"/>
    <property type="project" value="InterPro"/>
</dbReference>
<dbReference type="Proteomes" id="UP000324800">
    <property type="component" value="Unassembled WGS sequence"/>
</dbReference>
<dbReference type="GO" id="GO:0009007">
    <property type="term" value="F:site-specific DNA-methyltransferase (adenine-specific) activity"/>
    <property type="evidence" value="ECO:0007669"/>
    <property type="project" value="InterPro"/>
</dbReference>
<dbReference type="GO" id="GO:0003677">
    <property type="term" value="F:DNA binding"/>
    <property type="evidence" value="ECO:0007669"/>
    <property type="project" value="InterPro"/>
</dbReference>
<dbReference type="InterPro" id="IPR008593">
    <property type="entry name" value="Dam_MeTrfase"/>
</dbReference>
<dbReference type="EMBL" id="SNRW01049228">
    <property type="protein sequence ID" value="KAA6311461.1"/>
    <property type="molecule type" value="Genomic_DNA"/>
</dbReference>
<organism evidence="1 2">
    <name type="scientific">Streblomastix strix</name>
    <dbReference type="NCBI Taxonomy" id="222440"/>
    <lineage>
        <taxon>Eukaryota</taxon>
        <taxon>Metamonada</taxon>
        <taxon>Preaxostyla</taxon>
        <taxon>Oxymonadida</taxon>
        <taxon>Streblomastigidae</taxon>
        <taxon>Streblomastix</taxon>
    </lineage>
</organism>
<comment type="caution">
    <text evidence="1">The sequence shown here is derived from an EMBL/GenBank/DDBJ whole genome shotgun (WGS) entry which is preliminary data.</text>
</comment>
<dbReference type="Pfam" id="PF05869">
    <property type="entry name" value="Dam"/>
    <property type="match status" value="1"/>
</dbReference>
<sequence>MSGRRHNNDDLSEELINRKPQEEKLEFPYPLPARLHKGQIFVPLLPNDNISVSRSTNINPMQSDNSQMRNRNLNNQYSTICAQQSSDHWFTPPFIIKAIVNMIGGPIDLDPASEPSAQRIVSSSEYWSRNALNRQWAGNIVFLNPPFSQVGEFFTYALEQHKKGHSQEL</sequence>
<accession>A0A5J4PRE6</accession>
<proteinExistence type="predicted"/>
<evidence type="ECO:0000313" key="1">
    <source>
        <dbReference type="EMBL" id="KAA6311461.1"/>
    </source>
</evidence>
<dbReference type="AlphaFoldDB" id="A0A5J4PRE6"/>
<name>A0A5J4PRE6_9EUKA</name>
<gene>
    <name evidence="1" type="ORF">EZS28_056123</name>
</gene>
<feature type="non-terminal residue" evidence="1">
    <location>
        <position position="169"/>
    </location>
</feature>
<protein>
    <submittedName>
        <fullName evidence="1">Uncharacterized protein</fullName>
    </submittedName>
</protein>
<evidence type="ECO:0000313" key="2">
    <source>
        <dbReference type="Proteomes" id="UP000324800"/>
    </source>
</evidence>